<dbReference type="InterPro" id="IPR020845">
    <property type="entry name" value="AMP-binding_CS"/>
</dbReference>
<feature type="domain" description="AMP-binding enzyme C-terminal" evidence="3">
    <location>
        <begin position="413"/>
        <end position="488"/>
    </location>
</feature>
<dbReference type="Proteomes" id="UP000626026">
    <property type="component" value="Unassembled WGS sequence"/>
</dbReference>
<dbReference type="PANTHER" id="PTHR43201">
    <property type="entry name" value="ACYL-COA SYNTHETASE"/>
    <property type="match status" value="1"/>
</dbReference>
<sequence length="507" mass="53485">MRAAADRNAYAAFAAGFPAPDRLFIENHDGRTVTYGEVEKQTARMANLLRHLGIGPGDRVAGLLDKSPEGILLYLACCRAGAVYLPIHVELTAPEVDYVLQDAEPALLVCRPDLAPRLQAWADAGRRKLLTLDASGGGSLPAALEGMAEDAPCHPGSGQDANAIVYTSGTTGRPKGAVMTNGLVVWNAMALADCWGITADDVLLHANPMAFGLFGTTTPMLAAGGQLRLLPKFQVHQVVRALPGCTMLAGVPTYYARLLEHPGFTRELCAGMRLFLTGSAPMRADVFDAFAARTGHQLLDRYGMTEALIIASMKLDAPRRPDASGYPLPGSALRVVDAAGQAVAPGEVGSIELRQPFPFAGYWRAAEKTQGAFRNGWFITGDFGRLAPDGALSVLGRGTELIITGGLNVYPKEVEAALNALPGVVEAAVIGLPHPDFGEAVTAAVQLAPGAGFDEAAVRAALATGLARYKVPKRIVPVEEMPRNTLGKIRKNLLQQRLAGLFAPGAV</sequence>
<dbReference type="InterPro" id="IPR025110">
    <property type="entry name" value="AMP-bd_C"/>
</dbReference>
<accession>A0ABR7RPV6</accession>
<dbReference type="SUPFAM" id="SSF56801">
    <property type="entry name" value="Acetyl-CoA synthetase-like"/>
    <property type="match status" value="1"/>
</dbReference>
<evidence type="ECO:0000313" key="5">
    <source>
        <dbReference type="Proteomes" id="UP000626026"/>
    </source>
</evidence>
<gene>
    <name evidence="4" type="ORF">IBL26_15835</name>
</gene>
<dbReference type="InterPro" id="IPR042099">
    <property type="entry name" value="ANL_N_sf"/>
</dbReference>
<organism evidence="4 5">
    <name type="scientific">Teichococcus aerophilus</name>
    <dbReference type="NCBI Taxonomy" id="1224513"/>
    <lineage>
        <taxon>Bacteria</taxon>
        <taxon>Pseudomonadati</taxon>
        <taxon>Pseudomonadota</taxon>
        <taxon>Alphaproteobacteria</taxon>
        <taxon>Acetobacterales</taxon>
        <taxon>Roseomonadaceae</taxon>
        <taxon>Roseomonas</taxon>
    </lineage>
</organism>
<dbReference type="InterPro" id="IPR045851">
    <property type="entry name" value="AMP-bd_C_sf"/>
</dbReference>
<dbReference type="InterPro" id="IPR000873">
    <property type="entry name" value="AMP-dep_synth/lig_dom"/>
</dbReference>
<comment type="caution">
    <text evidence="4">The sequence shown here is derived from an EMBL/GenBank/DDBJ whole genome shotgun (WGS) entry which is preliminary data.</text>
</comment>
<protein>
    <submittedName>
        <fullName evidence="4">AMP-binding protein</fullName>
    </submittedName>
</protein>
<evidence type="ECO:0000256" key="1">
    <source>
        <dbReference type="ARBA" id="ARBA00006432"/>
    </source>
</evidence>
<evidence type="ECO:0000313" key="4">
    <source>
        <dbReference type="EMBL" id="MBC9208316.1"/>
    </source>
</evidence>
<dbReference type="Pfam" id="PF13193">
    <property type="entry name" value="AMP-binding_C"/>
    <property type="match status" value="1"/>
</dbReference>
<dbReference type="Gene3D" id="3.40.50.12780">
    <property type="entry name" value="N-terminal domain of ligase-like"/>
    <property type="match status" value="1"/>
</dbReference>
<evidence type="ECO:0000259" key="2">
    <source>
        <dbReference type="Pfam" id="PF00501"/>
    </source>
</evidence>
<dbReference type="EMBL" id="JACTVA010000030">
    <property type="protein sequence ID" value="MBC9208316.1"/>
    <property type="molecule type" value="Genomic_DNA"/>
</dbReference>
<proteinExistence type="inferred from homology"/>
<feature type="domain" description="AMP-dependent synthetase/ligase" evidence="2">
    <location>
        <begin position="20"/>
        <end position="363"/>
    </location>
</feature>
<keyword evidence="5" id="KW-1185">Reference proteome</keyword>
<dbReference type="NCBIfam" id="NF005702">
    <property type="entry name" value="PRK07514.1"/>
    <property type="match status" value="1"/>
</dbReference>
<comment type="similarity">
    <text evidence="1">Belongs to the ATP-dependent AMP-binding enzyme family.</text>
</comment>
<dbReference type="PROSITE" id="PS00455">
    <property type="entry name" value="AMP_BINDING"/>
    <property type="match status" value="1"/>
</dbReference>
<dbReference type="Pfam" id="PF00501">
    <property type="entry name" value="AMP-binding"/>
    <property type="match status" value="1"/>
</dbReference>
<dbReference type="PANTHER" id="PTHR43201:SF8">
    <property type="entry name" value="ACYL-COA SYNTHETASE FAMILY MEMBER 3"/>
    <property type="match status" value="1"/>
</dbReference>
<name>A0ABR7RPV6_9PROT</name>
<evidence type="ECO:0000259" key="3">
    <source>
        <dbReference type="Pfam" id="PF13193"/>
    </source>
</evidence>
<reference evidence="4 5" key="1">
    <citation type="journal article" date="2013" name="Int. J. Syst. Evol. Microbiol.">
        <title>Roseomonas aerophila sp. nov., isolated from air.</title>
        <authorList>
            <person name="Kim S.J."/>
            <person name="Weon H.Y."/>
            <person name="Ahn J.H."/>
            <person name="Hong S.B."/>
            <person name="Seok S.J."/>
            <person name="Whang K.S."/>
            <person name="Kwon S.W."/>
        </authorList>
    </citation>
    <scope>NUCLEOTIDE SEQUENCE [LARGE SCALE GENOMIC DNA]</scope>
    <source>
        <strain evidence="4 5">NBRC 108923</strain>
    </source>
</reference>
<dbReference type="Gene3D" id="3.30.300.30">
    <property type="match status" value="1"/>
</dbReference>